<keyword evidence="7" id="KW-0862">Zinc</keyword>
<protein>
    <submittedName>
        <fullName evidence="13">Site-2 protease family protein</fullName>
    </submittedName>
</protein>
<feature type="transmembrane region" description="Helical" evidence="11">
    <location>
        <begin position="88"/>
        <end position="109"/>
    </location>
</feature>
<dbReference type="Pfam" id="PF02163">
    <property type="entry name" value="Peptidase_M50"/>
    <property type="match status" value="1"/>
</dbReference>
<dbReference type="AlphaFoldDB" id="A0A9D1GUZ5"/>
<gene>
    <name evidence="13" type="ORF">IAC39_05975</name>
</gene>
<feature type="transmembrane region" description="Helical" evidence="11">
    <location>
        <begin position="322"/>
        <end position="345"/>
    </location>
</feature>
<comment type="similarity">
    <text evidence="3">Belongs to the peptidase M50B family.</text>
</comment>
<keyword evidence="5 11" id="KW-0812">Transmembrane</keyword>
<dbReference type="GO" id="GO:0016020">
    <property type="term" value="C:membrane"/>
    <property type="evidence" value="ECO:0007669"/>
    <property type="project" value="UniProtKB-SubCell"/>
</dbReference>
<dbReference type="EMBL" id="DVLL01000021">
    <property type="protein sequence ID" value="HIT59238.1"/>
    <property type="molecule type" value="Genomic_DNA"/>
</dbReference>
<dbReference type="PANTHER" id="PTHR42837:SF2">
    <property type="entry name" value="MEMBRANE METALLOPROTEASE ARASP2, CHLOROPLASTIC-RELATED"/>
    <property type="match status" value="1"/>
</dbReference>
<comment type="cofactor">
    <cofactor evidence="1">
        <name>Zn(2+)</name>
        <dbReference type="ChEBI" id="CHEBI:29105"/>
    </cofactor>
</comment>
<dbReference type="SUPFAM" id="SSF50156">
    <property type="entry name" value="PDZ domain-like"/>
    <property type="match status" value="1"/>
</dbReference>
<dbReference type="InterPro" id="IPR008915">
    <property type="entry name" value="Peptidase_M50"/>
</dbReference>
<dbReference type="GO" id="GO:0004222">
    <property type="term" value="F:metalloendopeptidase activity"/>
    <property type="evidence" value="ECO:0007669"/>
    <property type="project" value="InterPro"/>
</dbReference>
<keyword evidence="10 11" id="KW-0472">Membrane</keyword>
<keyword evidence="8 11" id="KW-1133">Transmembrane helix</keyword>
<comment type="subcellular location">
    <subcellularLocation>
        <location evidence="2">Membrane</location>
        <topology evidence="2">Multi-pass membrane protein</topology>
    </subcellularLocation>
</comment>
<dbReference type="CDD" id="cd06163">
    <property type="entry name" value="S2P-M50_PDZ_RseP-like"/>
    <property type="match status" value="1"/>
</dbReference>
<evidence type="ECO:0000256" key="9">
    <source>
        <dbReference type="ARBA" id="ARBA00023049"/>
    </source>
</evidence>
<evidence type="ECO:0000259" key="12">
    <source>
        <dbReference type="Pfam" id="PF02163"/>
    </source>
</evidence>
<reference evidence="13" key="1">
    <citation type="submission" date="2020-10" db="EMBL/GenBank/DDBJ databases">
        <authorList>
            <person name="Gilroy R."/>
        </authorList>
    </citation>
    <scope>NUCLEOTIDE SEQUENCE</scope>
    <source>
        <strain evidence="13">CHK33-4379</strain>
    </source>
</reference>
<name>A0A9D1GUZ5_9FIRM</name>
<evidence type="ECO:0000256" key="2">
    <source>
        <dbReference type="ARBA" id="ARBA00004141"/>
    </source>
</evidence>
<evidence type="ECO:0000256" key="5">
    <source>
        <dbReference type="ARBA" id="ARBA00022692"/>
    </source>
</evidence>
<dbReference type="InterPro" id="IPR004387">
    <property type="entry name" value="Pept_M50_Zn"/>
</dbReference>
<proteinExistence type="inferred from homology"/>
<evidence type="ECO:0000256" key="6">
    <source>
        <dbReference type="ARBA" id="ARBA00022801"/>
    </source>
</evidence>
<dbReference type="InterPro" id="IPR036034">
    <property type="entry name" value="PDZ_sf"/>
</dbReference>
<accession>A0A9D1GUZ5</accession>
<sequence>MYIIVAILVFGIIIIIHELGHFTVAKLCGIKVNEFAIGMGPKIVSWGKNETKYSLRALPIGGYVAMEGEDDDSSDPRAFRHRKVWQRLLVVLAGAFMNLVLGFVILVIITATSDAIVSTTVAQFYEEDATSHLTGLEVGDKIVSVNGMKVYTDTDISYQFQIDEDMSFEMTVIRDGEKVTLPDVRFDSVVNEDGSRSLVIDFIVVGEKVTPLSTLSYSARKFVSVARTIWLSLADLLRGRYSVNDLSGPVGIISKIGDVVGTTEQGIAFGEMLANLGSLMVFITINVGIFNLLPIPALDGARAVFLIIEGIRRKPVKPEHEGMVHLIGMAALLLLIVVVTVSDVIKLL</sequence>
<evidence type="ECO:0000256" key="7">
    <source>
        <dbReference type="ARBA" id="ARBA00022833"/>
    </source>
</evidence>
<dbReference type="GO" id="GO:0006508">
    <property type="term" value="P:proteolysis"/>
    <property type="evidence" value="ECO:0007669"/>
    <property type="project" value="UniProtKB-KW"/>
</dbReference>
<organism evidence="13 14">
    <name type="scientific">Candidatus Faeciplasma pullistercoris</name>
    <dbReference type="NCBI Taxonomy" id="2840800"/>
    <lineage>
        <taxon>Bacteria</taxon>
        <taxon>Bacillati</taxon>
        <taxon>Bacillota</taxon>
        <taxon>Clostridia</taxon>
        <taxon>Eubacteriales</taxon>
        <taxon>Oscillospiraceae</taxon>
        <taxon>Oscillospiraceae incertae sedis</taxon>
        <taxon>Candidatus Faeciplasma</taxon>
    </lineage>
</organism>
<comment type="caution">
    <text evidence="13">The sequence shown here is derived from an EMBL/GenBank/DDBJ whole genome shotgun (WGS) entry which is preliminary data.</text>
</comment>
<dbReference type="Proteomes" id="UP000824136">
    <property type="component" value="Unassembled WGS sequence"/>
</dbReference>
<evidence type="ECO:0000256" key="8">
    <source>
        <dbReference type="ARBA" id="ARBA00022989"/>
    </source>
</evidence>
<keyword evidence="6" id="KW-0378">Hydrolase</keyword>
<evidence type="ECO:0000313" key="13">
    <source>
        <dbReference type="EMBL" id="HIT59238.1"/>
    </source>
</evidence>
<dbReference type="PANTHER" id="PTHR42837">
    <property type="entry name" value="REGULATOR OF SIGMA-E PROTEASE RSEP"/>
    <property type="match status" value="1"/>
</dbReference>
<feature type="transmembrane region" description="Helical" evidence="11">
    <location>
        <begin position="6"/>
        <end position="25"/>
    </location>
</feature>
<evidence type="ECO:0000256" key="4">
    <source>
        <dbReference type="ARBA" id="ARBA00022670"/>
    </source>
</evidence>
<evidence type="ECO:0000256" key="10">
    <source>
        <dbReference type="ARBA" id="ARBA00023136"/>
    </source>
</evidence>
<keyword evidence="4 13" id="KW-0645">Protease</keyword>
<evidence type="ECO:0000256" key="1">
    <source>
        <dbReference type="ARBA" id="ARBA00001947"/>
    </source>
</evidence>
<feature type="domain" description="Peptidase M50" evidence="12">
    <location>
        <begin position="6"/>
        <end position="335"/>
    </location>
</feature>
<feature type="transmembrane region" description="Helical" evidence="11">
    <location>
        <begin position="272"/>
        <end position="293"/>
    </location>
</feature>
<dbReference type="Gene3D" id="2.30.42.10">
    <property type="match status" value="1"/>
</dbReference>
<evidence type="ECO:0000256" key="11">
    <source>
        <dbReference type="SAM" id="Phobius"/>
    </source>
</evidence>
<keyword evidence="9" id="KW-0482">Metalloprotease</keyword>
<evidence type="ECO:0000313" key="14">
    <source>
        <dbReference type="Proteomes" id="UP000824136"/>
    </source>
</evidence>
<reference evidence="13" key="2">
    <citation type="journal article" date="2021" name="PeerJ">
        <title>Extensive microbial diversity within the chicken gut microbiome revealed by metagenomics and culture.</title>
        <authorList>
            <person name="Gilroy R."/>
            <person name="Ravi A."/>
            <person name="Getino M."/>
            <person name="Pursley I."/>
            <person name="Horton D.L."/>
            <person name="Alikhan N.F."/>
            <person name="Baker D."/>
            <person name="Gharbi K."/>
            <person name="Hall N."/>
            <person name="Watson M."/>
            <person name="Adriaenssens E.M."/>
            <person name="Foster-Nyarko E."/>
            <person name="Jarju S."/>
            <person name="Secka A."/>
            <person name="Antonio M."/>
            <person name="Oren A."/>
            <person name="Chaudhuri R.R."/>
            <person name="La Ragione R."/>
            <person name="Hildebrand F."/>
            <person name="Pallen M.J."/>
        </authorList>
    </citation>
    <scope>NUCLEOTIDE SEQUENCE</scope>
    <source>
        <strain evidence="13">CHK33-4379</strain>
    </source>
</reference>
<evidence type="ECO:0000256" key="3">
    <source>
        <dbReference type="ARBA" id="ARBA00007931"/>
    </source>
</evidence>